<accession>A0ABT7CRU4</accession>
<dbReference type="EMBL" id="JASJOT010000022">
    <property type="protein sequence ID" value="MDJ1496469.1"/>
    <property type="molecule type" value="Genomic_DNA"/>
</dbReference>
<dbReference type="RefSeq" id="WP_314001304.1">
    <property type="nucleotide sequence ID" value="NZ_JASJOT010000022.1"/>
</dbReference>
<evidence type="ECO:0000313" key="3">
    <source>
        <dbReference type="Proteomes" id="UP001228581"/>
    </source>
</evidence>
<evidence type="ECO:0000313" key="2">
    <source>
        <dbReference type="EMBL" id="MDJ1496469.1"/>
    </source>
</evidence>
<feature type="signal peptide" evidence="1">
    <location>
        <begin position="1"/>
        <end position="21"/>
    </location>
</feature>
<reference evidence="2 3" key="1">
    <citation type="submission" date="2023-05" db="EMBL/GenBank/DDBJ databases">
        <authorList>
            <person name="Zhang X."/>
        </authorList>
    </citation>
    <scope>NUCLEOTIDE SEQUENCE [LARGE SCALE GENOMIC DNA]</scope>
    <source>
        <strain evidence="2 3">DM2B3-1</strain>
    </source>
</reference>
<feature type="chain" id="PRO_5046981152" evidence="1">
    <location>
        <begin position="22"/>
        <end position="199"/>
    </location>
</feature>
<keyword evidence="1" id="KW-0732">Signal</keyword>
<sequence length="199" mass="22928">MTYTFNVLLIGFLFSFQTAFTQNSPFRAFSQLLTRANMIFQKPGGVQETPTIANRQMNYEYAVKYTHKNFEVRYAIRPLDYLLEDYTAWQKKKKPGDIMLDPNTLHSSLLQVTILNISGGQLPDIAQFDSVAVRQEFNADWGATAFVEVGKEFGQSYKYCMVVALHKENYADAYIFYLSDTKEGFAELMDAAFYSLRFK</sequence>
<keyword evidence="3" id="KW-1185">Reference proteome</keyword>
<organism evidence="2 3">
    <name type="scientific">Xanthocytophaga flava</name>
    <dbReference type="NCBI Taxonomy" id="3048013"/>
    <lineage>
        <taxon>Bacteria</taxon>
        <taxon>Pseudomonadati</taxon>
        <taxon>Bacteroidota</taxon>
        <taxon>Cytophagia</taxon>
        <taxon>Cytophagales</taxon>
        <taxon>Rhodocytophagaceae</taxon>
        <taxon>Xanthocytophaga</taxon>
    </lineage>
</organism>
<proteinExistence type="predicted"/>
<dbReference type="Proteomes" id="UP001228581">
    <property type="component" value="Unassembled WGS sequence"/>
</dbReference>
<protein>
    <submittedName>
        <fullName evidence="2">Uncharacterized protein</fullName>
    </submittedName>
</protein>
<name>A0ABT7CRU4_9BACT</name>
<comment type="caution">
    <text evidence="2">The sequence shown here is derived from an EMBL/GenBank/DDBJ whole genome shotgun (WGS) entry which is preliminary data.</text>
</comment>
<gene>
    <name evidence="2" type="ORF">QNI19_26270</name>
</gene>
<evidence type="ECO:0000256" key="1">
    <source>
        <dbReference type="SAM" id="SignalP"/>
    </source>
</evidence>